<dbReference type="Pfam" id="PF00887">
    <property type="entry name" value="ACBP"/>
    <property type="match status" value="1"/>
</dbReference>
<dbReference type="VEuPathDB" id="VectorBase:ISCW013652"/>
<feature type="transmembrane region" description="Helical" evidence="3">
    <location>
        <begin position="392"/>
        <end position="420"/>
    </location>
</feature>
<evidence type="ECO:0000256" key="2">
    <source>
        <dbReference type="SAM" id="MobiDB-lite"/>
    </source>
</evidence>
<dbReference type="RefSeq" id="XP_029827999.1">
    <property type="nucleotide sequence ID" value="XM_029972139.4"/>
</dbReference>
<feature type="region of interest" description="Disordered" evidence="2">
    <location>
        <begin position="263"/>
        <end position="346"/>
    </location>
</feature>
<dbReference type="EMBL" id="GHJT01002878">
    <property type="protein sequence ID" value="MOY36849.1"/>
    <property type="molecule type" value="Transcribed_RNA"/>
</dbReference>
<feature type="region of interest" description="Disordered" evidence="2">
    <location>
        <begin position="153"/>
        <end position="235"/>
    </location>
</feature>
<feature type="compositionally biased region" description="Acidic residues" evidence="2">
    <location>
        <begin position="203"/>
        <end position="223"/>
    </location>
</feature>
<evidence type="ECO:0000256" key="1">
    <source>
        <dbReference type="ARBA" id="ARBA00023121"/>
    </source>
</evidence>
<feature type="compositionally biased region" description="Basic and acidic residues" evidence="2">
    <location>
        <begin position="176"/>
        <end position="189"/>
    </location>
</feature>
<dbReference type="PRINTS" id="PR00689">
    <property type="entry name" value="ACOABINDINGP"/>
</dbReference>
<dbReference type="Gene3D" id="1.20.80.10">
    <property type="match status" value="1"/>
</dbReference>
<keyword evidence="3" id="KW-0472">Membrane</keyword>
<reference evidence="5" key="1">
    <citation type="submission" date="2019-04" db="EMBL/GenBank/DDBJ databases">
        <title>An insight into the mialome of Ixodes scapularis.</title>
        <authorList>
            <person name="Ribeiro J.M."/>
            <person name="Mather T.N."/>
            <person name="Karim S."/>
        </authorList>
    </citation>
    <scope>NUCLEOTIDE SEQUENCE</scope>
</reference>
<dbReference type="FunFam" id="1.20.80.10:FF:000010">
    <property type="entry name" value="Acyl-CoA-binding domain-containing protein 5"/>
    <property type="match status" value="1"/>
</dbReference>
<feature type="domain" description="ACB" evidence="4">
    <location>
        <begin position="3"/>
        <end position="95"/>
    </location>
</feature>
<evidence type="ECO:0000256" key="3">
    <source>
        <dbReference type="SAM" id="Phobius"/>
    </source>
</evidence>
<keyword evidence="1" id="KW-0446">Lipid-binding</keyword>
<dbReference type="OMA" id="RNPSWWP"/>
<name>A0A4D5RIW1_IXOSC</name>
<organism evidence="5">
    <name type="scientific">Ixodes scapularis</name>
    <name type="common">Black-legged tick</name>
    <name type="synonym">Deer tick</name>
    <dbReference type="NCBI Taxonomy" id="6945"/>
    <lineage>
        <taxon>Eukaryota</taxon>
        <taxon>Metazoa</taxon>
        <taxon>Ecdysozoa</taxon>
        <taxon>Arthropoda</taxon>
        <taxon>Chelicerata</taxon>
        <taxon>Arachnida</taxon>
        <taxon>Acari</taxon>
        <taxon>Parasitiformes</taxon>
        <taxon>Ixodida</taxon>
        <taxon>Ixodoidea</taxon>
        <taxon>Ixodidae</taxon>
        <taxon>Ixodinae</taxon>
        <taxon>Ixodes</taxon>
    </lineage>
</organism>
<dbReference type="OrthoDB" id="71307at2759"/>
<dbReference type="InterPro" id="IPR035984">
    <property type="entry name" value="Acyl-CoA-binding_sf"/>
</dbReference>
<dbReference type="PROSITE" id="PS51228">
    <property type="entry name" value="ACB_2"/>
    <property type="match status" value="1"/>
</dbReference>
<protein>
    <submittedName>
        <fullName evidence="5">Putative acyl-coa-binding domain-containing protein 5</fullName>
    </submittedName>
</protein>
<dbReference type="PANTHER" id="PTHR23310">
    <property type="entry name" value="ACYL-COA-BINDING PROTEIN, ACBP"/>
    <property type="match status" value="1"/>
</dbReference>
<sequence length="429" mass="47611">MSTEDRFHAAVEVIRGLPKNGSFQPSHDLQLKFYAYYKQATQGSVAECKVPKPRFWDIIGNAKWDAWMRLGDMSKEEAMQKYVEELVKIMRQLQATASENQAEEYGAIEIITGPNIVEAMSYTDNVAKFMDLLGPLFDMTPSEAALLQTKLNGNRESEDDIETLEVPSQEEPVYGRADKRPEEKAERKASVSGGLNGHPSNFDSEEDEFSDTYDHMGDEDDESGSPQPREDSTMLDDAVTEALRSGTDRVLVQDSESQLWAFYADSGGKPPNGDLANVRGGGDDPQRKAGPLPKGGLGGTGRYPRGYRRREGDLGADGLPPDGRHVGPRGYPGGMGGSGGSGRGHHRLPLEVSEQLAVAVLRLQQTMDEVVARLEVLETLLQHSKSRQNQRWWLFGGVAPHLLLLLLAWPVVFQLCLYLVSRRRLRQLR</sequence>
<proteinExistence type="predicted"/>
<dbReference type="InterPro" id="IPR000582">
    <property type="entry name" value="Acyl-CoA-binding_protein"/>
</dbReference>
<feature type="compositionally biased region" description="Gly residues" evidence="2">
    <location>
        <begin position="330"/>
        <end position="342"/>
    </location>
</feature>
<keyword evidence="3" id="KW-1133">Transmembrane helix</keyword>
<accession>A0A4D5RIW1</accession>
<evidence type="ECO:0000259" key="4">
    <source>
        <dbReference type="PROSITE" id="PS51228"/>
    </source>
</evidence>
<dbReference type="InterPro" id="IPR014352">
    <property type="entry name" value="FERM/acyl-CoA-bd_prot_sf"/>
</dbReference>
<dbReference type="GeneID" id="8042400"/>
<dbReference type="PANTHER" id="PTHR23310:SF77">
    <property type="entry name" value="LD25952P"/>
    <property type="match status" value="1"/>
</dbReference>
<keyword evidence="3" id="KW-0812">Transmembrane</keyword>
<evidence type="ECO:0000313" key="5">
    <source>
        <dbReference type="EMBL" id="MOY36849.1"/>
    </source>
</evidence>
<dbReference type="GO" id="GO:0000062">
    <property type="term" value="F:fatty-acyl-CoA binding"/>
    <property type="evidence" value="ECO:0007669"/>
    <property type="project" value="InterPro"/>
</dbReference>
<dbReference type="VEuPathDB" id="VectorBase:ISCP_033760"/>
<dbReference type="AlphaFoldDB" id="A0A4D5RIW1"/>
<dbReference type="VEuPathDB" id="VectorBase:ISCI013652"/>
<dbReference type="SUPFAM" id="SSF47027">
    <property type="entry name" value="Acyl-CoA binding protein"/>
    <property type="match status" value="1"/>
</dbReference>
<feature type="non-terminal residue" evidence="5">
    <location>
        <position position="429"/>
    </location>
</feature>
<dbReference type="GO" id="GO:0019915">
    <property type="term" value="P:lipid storage"/>
    <property type="evidence" value="ECO:0007669"/>
    <property type="project" value="UniProtKB-ARBA"/>
</dbReference>